<dbReference type="KEGG" id="ccp:CHC_T00005253001"/>
<evidence type="ECO:0000256" key="1">
    <source>
        <dbReference type="ARBA" id="ARBA00004141"/>
    </source>
</evidence>
<keyword evidence="4" id="KW-1133">Transmembrane helix</keyword>
<name>R7QG76_CHOCR</name>
<evidence type="ECO:0000313" key="10">
    <source>
        <dbReference type="Proteomes" id="UP000012073"/>
    </source>
</evidence>
<protein>
    <recommendedName>
        <fullName evidence="6">Complex I assembly factor TIMMDC1, mitochondrial</fullName>
    </recommendedName>
    <alternativeName>
        <fullName evidence="7">Translocase of inner mitochondrial membrane domain-containing protein 1</fullName>
    </alternativeName>
</protein>
<sequence>MAWRDAFTRVEPGSPRPAPPESLRTWTSQTTYGLLGGMVFGGYRGLLQARTSTPSPTPTTSARHRLAVFFVRESILTGARVGLFASVFSAVSLAAHASYGDTTPGTFAAAGALTCGLFGSAAAGRVAVPAAAGFGAVAAGALGVAQASLEDAYQIKAGEAQGEDLVETAQEGEEQGSVAIVINRLEESLKAHPVAMARREKGGNTAGDDGLA</sequence>
<dbReference type="GO" id="GO:0032981">
    <property type="term" value="P:mitochondrial respiratory chain complex I assembly"/>
    <property type="evidence" value="ECO:0007669"/>
    <property type="project" value="InterPro"/>
</dbReference>
<keyword evidence="10" id="KW-1185">Reference proteome</keyword>
<accession>R7QG76</accession>
<dbReference type="PANTHER" id="PTHR13002">
    <property type="entry name" value="C3ORF1 PROTEIN-RELATED"/>
    <property type="match status" value="1"/>
</dbReference>
<dbReference type="GO" id="GO:0005739">
    <property type="term" value="C:mitochondrion"/>
    <property type="evidence" value="ECO:0007669"/>
    <property type="project" value="TreeGrafter"/>
</dbReference>
<dbReference type="Gramene" id="CDF37074">
    <property type="protein sequence ID" value="CDF37074"/>
    <property type="gene ID" value="CHC_T00005253001"/>
</dbReference>
<dbReference type="GeneID" id="17324603"/>
<comment type="similarity">
    <text evidence="2">Belongs to the Tim17/Tim22/Tim23 family.</text>
</comment>
<dbReference type="Proteomes" id="UP000012073">
    <property type="component" value="Unassembled WGS sequence"/>
</dbReference>
<keyword evidence="5" id="KW-0472">Membrane</keyword>
<reference evidence="10" key="1">
    <citation type="journal article" date="2013" name="Proc. Natl. Acad. Sci. U.S.A.">
        <title>Genome structure and metabolic features in the red seaweed Chondrus crispus shed light on evolution of the Archaeplastida.</title>
        <authorList>
            <person name="Collen J."/>
            <person name="Porcel B."/>
            <person name="Carre W."/>
            <person name="Ball S.G."/>
            <person name="Chaparro C."/>
            <person name="Tonon T."/>
            <person name="Barbeyron T."/>
            <person name="Michel G."/>
            <person name="Noel B."/>
            <person name="Valentin K."/>
            <person name="Elias M."/>
            <person name="Artiguenave F."/>
            <person name="Arun A."/>
            <person name="Aury J.M."/>
            <person name="Barbosa-Neto J.F."/>
            <person name="Bothwell J.H."/>
            <person name="Bouget F.Y."/>
            <person name="Brillet L."/>
            <person name="Cabello-Hurtado F."/>
            <person name="Capella-Gutierrez S."/>
            <person name="Charrier B."/>
            <person name="Cladiere L."/>
            <person name="Cock J.M."/>
            <person name="Coelho S.M."/>
            <person name="Colleoni C."/>
            <person name="Czjzek M."/>
            <person name="Da Silva C."/>
            <person name="Delage L."/>
            <person name="Denoeud F."/>
            <person name="Deschamps P."/>
            <person name="Dittami S.M."/>
            <person name="Gabaldon T."/>
            <person name="Gachon C.M."/>
            <person name="Groisillier A."/>
            <person name="Herve C."/>
            <person name="Jabbari K."/>
            <person name="Katinka M."/>
            <person name="Kloareg B."/>
            <person name="Kowalczyk N."/>
            <person name="Labadie K."/>
            <person name="Leblanc C."/>
            <person name="Lopez P.J."/>
            <person name="McLachlan D.H."/>
            <person name="Meslet-Cladiere L."/>
            <person name="Moustafa A."/>
            <person name="Nehr Z."/>
            <person name="Nyvall Collen P."/>
            <person name="Panaud O."/>
            <person name="Partensky F."/>
            <person name="Poulain J."/>
            <person name="Rensing S.A."/>
            <person name="Rousvoal S."/>
            <person name="Samson G."/>
            <person name="Symeonidi A."/>
            <person name="Weissenbach J."/>
            <person name="Zambounis A."/>
            <person name="Wincker P."/>
            <person name="Boyen C."/>
        </authorList>
    </citation>
    <scope>NUCLEOTIDE SEQUENCE [LARGE SCALE GENOMIC DNA]</scope>
    <source>
        <strain evidence="10">cv. Stackhouse</strain>
    </source>
</reference>
<evidence type="ECO:0000256" key="3">
    <source>
        <dbReference type="ARBA" id="ARBA00022692"/>
    </source>
</evidence>
<dbReference type="AlphaFoldDB" id="R7QG76"/>
<evidence type="ECO:0000256" key="6">
    <source>
        <dbReference type="ARBA" id="ARBA00040778"/>
    </source>
</evidence>
<evidence type="ECO:0000256" key="5">
    <source>
        <dbReference type="ARBA" id="ARBA00023136"/>
    </source>
</evidence>
<evidence type="ECO:0000313" key="9">
    <source>
        <dbReference type="EMBL" id="CDF37074.1"/>
    </source>
</evidence>
<keyword evidence="3" id="KW-0812">Transmembrane</keyword>
<proteinExistence type="inferred from homology"/>
<dbReference type="GO" id="GO:0016020">
    <property type="term" value="C:membrane"/>
    <property type="evidence" value="ECO:0007669"/>
    <property type="project" value="UniProtKB-SubCell"/>
</dbReference>
<feature type="region of interest" description="Disordered" evidence="8">
    <location>
        <begin position="1"/>
        <end position="23"/>
    </location>
</feature>
<evidence type="ECO:0000256" key="7">
    <source>
        <dbReference type="ARBA" id="ARBA00041344"/>
    </source>
</evidence>
<comment type="subcellular location">
    <subcellularLocation>
        <location evidence="1">Membrane</location>
        <topology evidence="1">Multi-pass membrane protein</topology>
    </subcellularLocation>
</comment>
<dbReference type="OrthoDB" id="5075at2759"/>
<gene>
    <name evidence="9" type="ORF">CHC_T00005253001</name>
</gene>
<evidence type="ECO:0000256" key="4">
    <source>
        <dbReference type="ARBA" id="ARBA00022989"/>
    </source>
</evidence>
<evidence type="ECO:0000256" key="2">
    <source>
        <dbReference type="ARBA" id="ARBA00008444"/>
    </source>
</evidence>
<dbReference type="EMBL" id="HG001812">
    <property type="protein sequence ID" value="CDF37074.1"/>
    <property type="molecule type" value="Genomic_DNA"/>
</dbReference>
<dbReference type="InterPro" id="IPR055299">
    <property type="entry name" value="TIMMDC1"/>
</dbReference>
<dbReference type="RefSeq" id="XP_005716893.1">
    <property type="nucleotide sequence ID" value="XM_005716836.1"/>
</dbReference>
<organism evidence="9 10">
    <name type="scientific">Chondrus crispus</name>
    <name type="common">Carrageen Irish moss</name>
    <name type="synonym">Polymorpha crispa</name>
    <dbReference type="NCBI Taxonomy" id="2769"/>
    <lineage>
        <taxon>Eukaryota</taxon>
        <taxon>Rhodophyta</taxon>
        <taxon>Florideophyceae</taxon>
        <taxon>Rhodymeniophycidae</taxon>
        <taxon>Gigartinales</taxon>
        <taxon>Gigartinaceae</taxon>
        <taxon>Chondrus</taxon>
    </lineage>
</organism>
<dbReference type="PANTHER" id="PTHR13002:SF1">
    <property type="entry name" value="COMPLEX I ASSEMBLY FACTOR TIMMDC1, MITOCHONDRIAL"/>
    <property type="match status" value="1"/>
</dbReference>
<evidence type="ECO:0000256" key="8">
    <source>
        <dbReference type="SAM" id="MobiDB-lite"/>
    </source>
</evidence>